<evidence type="ECO:0000313" key="2">
    <source>
        <dbReference type="Proteomes" id="UP000184476"/>
    </source>
</evidence>
<reference evidence="1 2" key="1">
    <citation type="submission" date="2016-11" db="EMBL/GenBank/DDBJ databases">
        <authorList>
            <person name="Jaros S."/>
            <person name="Januszkiewicz K."/>
            <person name="Wedrychowicz H."/>
        </authorList>
    </citation>
    <scope>NUCLEOTIDE SEQUENCE [LARGE SCALE GENOMIC DNA]</scope>
    <source>
        <strain evidence="1 2">DSM 44666</strain>
    </source>
</reference>
<dbReference type="AlphaFoldDB" id="A0A1M4XQ18"/>
<name>A0A1M4XQ18_9BACL</name>
<sequence>MKRGVAITIKSSLRANAPAFSGNIFVVSKTFTYMFYRVGKGLALFYDKEIYFYTK</sequence>
<organism evidence="1 2">
    <name type="scientific">Seinonella peptonophila</name>
    <dbReference type="NCBI Taxonomy" id="112248"/>
    <lineage>
        <taxon>Bacteria</taxon>
        <taxon>Bacillati</taxon>
        <taxon>Bacillota</taxon>
        <taxon>Bacilli</taxon>
        <taxon>Bacillales</taxon>
        <taxon>Thermoactinomycetaceae</taxon>
        <taxon>Seinonella</taxon>
    </lineage>
</organism>
<keyword evidence="2" id="KW-1185">Reference proteome</keyword>
<protein>
    <submittedName>
        <fullName evidence="1">Uncharacterized protein</fullName>
    </submittedName>
</protein>
<accession>A0A1M4XQ18</accession>
<proteinExistence type="predicted"/>
<gene>
    <name evidence="1" type="ORF">SAMN05444392_105122</name>
</gene>
<dbReference type="Proteomes" id="UP000184476">
    <property type="component" value="Unassembled WGS sequence"/>
</dbReference>
<evidence type="ECO:0000313" key="1">
    <source>
        <dbReference type="EMBL" id="SHE95684.1"/>
    </source>
</evidence>
<dbReference type="STRING" id="112248.SAMN05444392_105122"/>
<dbReference type="EMBL" id="FQVL01000005">
    <property type="protein sequence ID" value="SHE95684.1"/>
    <property type="molecule type" value="Genomic_DNA"/>
</dbReference>